<name>I7LUB4_TETTS</name>
<feature type="coiled-coil region" evidence="1">
    <location>
        <begin position="192"/>
        <end position="247"/>
    </location>
</feature>
<evidence type="ECO:0000256" key="1">
    <source>
        <dbReference type="SAM" id="Coils"/>
    </source>
</evidence>
<organism evidence="2 3">
    <name type="scientific">Tetrahymena thermophila (strain SB210)</name>
    <dbReference type="NCBI Taxonomy" id="312017"/>
    <lineage>
        <taxon>Eukaryota</taxon>
        <taxon>Sar</taxon>
        <taxon>Alveolata</taxon>
        <taxon>Ciliophora</taxon>
        <taxon>Intramacronucleata</taxon>
        <taxon>Oligohymenophorea</taxon>
        <taxon>Hymenostomatida</taxon>
        <taxon>Tetrahymenina</taxon>
        <taxon>Tetrahymenidae</taxon>
        <taxon>Tetrahymena</taxon>
    </lineage>
</organism>
<evidence type="ECO:0000313" key="3">
    <source>
        <dbReference type="Proteomes" id="UP000009168"/>
    </source>
</evidence>
<accession>I7LUB4</accession>
<dbReference type="AlphaFoldDB" id="I7LUB4"/>
<dbReference type="KEGG" id="tet:TTHERM_00145670"/>
<dbReference type="InParanoid" id="I7LUB4"/>
<dbReference type="EMBL" id="GG662793">
    <property type="protein sequence ID" value="EAR90962.3"/>
    <property type="molecule type" value="Genomic_DNA"/>
</dbReference>
<feature type="coiled-coil region" evidence="1">
    <location>
        <begin position="603"/>
        <end position="630"/>
    </location>
</feature>
<feature type="coiled-coil region" evidence="1">
    <location>
        <begin position="820"/>
        <end position="945"/>
    </location>
</feature>
<proteinExistence type="predicted"/>
<gene>
    <name evidence="2" type="ORF">TTHERM_00145670</name>
</gene>
<keyword evidence="1" id="KW-0175">Coiled coil</keyword>
<feature type="coiled-coil region" evidence="1">
    <location>
        <begin position="541"/>
        <end position="572"/>
    </location>
</feature>
<evidence type="ECO:0000313" key="2">
    <source>
        <dbReference type="EMBL" id="EAR90962.3"/>
    </source>
</evidence>
<feature type="coiled-coil region" evidence="1">
    <location>
        <begin position="282"/>
        <end position="413"/>
    </location>
</feature>
<reference evidence="3" key="1">
    <citation type="journal article" date="2006" name="PLoS Biol.">
        <title>Macronuclear genome sequence of the ciliate Tetrahymena thermophila, a model eukaryote.</title>
        <authorList>
            <person name="Eisen J.A."/>
            <person name="Coyne R.S."/>
            <person name="Wu M."/>
            <person name="Wu D."/>
            <person name="Thiagarajan M."/>
            <person name="Wortman J.R."/>
            <person name="Badger J.H."/>
            <person name="Ren Q."/>
            <person name="Amedeo P."/>
            <person name="Jones K.M."/>
            <person name="Tallon L.J."/>
            <person name="Delcher A.L."/>
            <person name="Salzberg S.L."/>
            <person name="Silva J.C."/>
            <person name="Haas B.J."/>
            <person name="Majoros W.H."/>
            <person name="Farzad M."/>
            <person name="Carlton J.M."/>
            <person name="Smith R.K. Jr."/>
            <person name="Garg J."/>
            <person name="Pearlman R.E."/>
            <person name="Karrer K.M."/>
            <person name="Sun L."/>
            <person name="Manning G."/>
            <person name="Elde N.C."/>
            <person name="Turkewitz A.P."/>
            <person name="Asai D.J."/>
            <person name="Wilkes D.E."/>
            <person name="Wang Y."/>
            <person name="Cai H."/>
            <person name="Collins K."/>
            <person name="Stewart B.A."/>
            <person name="Lee S.R."/>
            <person name="Wilamowska K."/>
            <person name="Weinberg Z."/>
            <person name="Ruzzo W.L."/>
            <person name="Wloga D."/>
            <person name="Gaertig J."/>
            <person name="Frankel J."/>
            <person name="Tsao C.-C."/>
            <person name="Gorovsky M.A."/>
            <person name="Keeling P.J."/>
            <person name="Waller R.F."/>
            <person name="Patron N.J."/>
            <person name="Cherry J.M."/>
            <person name="Stover N.A."/>
            <person name="Krieger C.J."/>
            <person name="del Toro C."/>
            <person name="Ryder H.F."/>
            <person name="Williamson S.C."/>
            <person name="Barbeau R.A."/>
            <person name="Hamilton E.P."/>
            <person name="Orias E."/>
        </authorList>
    </citation>
    <scope>NUCLEOTIDE SEQUENCE [LARGE SCALE GENOMIC DNA]</scope>
    <source>
        <strain evidence="3">SB210</strain>
    </source>
</reference>
<dbReference type="GeneID" id="7836625"/>
<sequence>MPRVHPLIKQKKNKEKSISQSGYQILTQLSPSFSTFSYQTTDQNTPQLKLNESDSQKKLKNNYPNLYESLINLYHNVKSVNENIIESQQSQFNQKGNSVKFGFSIDILAAIEKQLFQLKENIQKYQDDDQKDQPSSFNLNFSTEHNQFLQQQCNGQIISSTNFQQQKSSVQKIENNISIQPICQNDNFKSLYIQQTKELNQIQSQLEEEIKQNEKLQDDFKQLELFLGGQKQQLIESQKNQKNLKEENNKDIIKMKQNNYNFKLFEDQCDVNNIDSAVKVLIQVKDQEYQLLQNKYNDLNNNYLENQHSLQVVSKDLQKKNTLLDEKNQEIEEWKLKYKNLNKQILVMPNYSIELRYSNQKISDLEKRIRELVEQNEKYKMQNINLEIENKKYIEVRNQYEQLSKDYIQMKQDIIVLKAIQKQFQDFLSENQKENDRLYSNDYLFSLASSTNRNLNTSSKDHNIQEDQIIEVCNQNNSDFKEISQEGQTQNSLNSKQNFRESYQIENKNYQLVIKTNNQSSEGSQSFSNNLNQQDYLKDKVNTKDNEIDNYISQLQQQLQEYKQKLLHLQENQPNNRINEESNTEHCFNQVVQIEGQQGENLIVNLNDQISQLEIILKEKNNLLEQSFNEKMQMLSELTQIKEREKLLMKGNENLQQMYLQIRSEFESSCINDKANSEKIEFYEQNLQKLQAQYEEILQKYQEILQKQELSKQISFEKNENPDFENQQVYVQSIEFSNQNQTQVSKAVQLCINKNIQDDSDLNQDEGEKFVQNERESQEQITLIESESIIQSKDLKNTVSDQEQLKQSENQKSIYLESQIQQLKSIVKNGRNEIEQLYQVLSQRKNENDQLQLQINQKDLENEKLNQKIQVLILEIEQQQKQSKQLSQDIQELTKLKNKFQQQADRYFLEAVKKNKELIEATEICNVIQAKYEDALQNIKDLESRMVLPTETLQNS</sequence>
<protein>
    <submittedName>
        <fullName evidence="2">Uncharacterized protein</fullName>
    </submittedName>
</protein>
<dbReference type="RefSeq" id="XP_001011207.3">
    <property type="nucleotide sequence ID" value="XM_001011207.3"/>
</dbReference>
<feature type="coiled-coil region" evidence="1">
    <location>
        <begin position="673"/>
        <end position="727"/>
    </location>
</feature>
<dbReference type="Proteomes" id="UP000009168">
    <property type="component" value="Unassembled WGS sequence"/>
</dbReference>
<keyword evidence="3" id="KW-1185">Reference proteome</keyword>